<name>A0ABQ1RKX8_9MICO</name>
<evidence type="ECO:0000313" key="7">
    <source>
        <dbReference type="Proteomes" id="UP000629365"/>
    </source>
</evidence>
<dbReference type="InterPro" id="IPR028082">
    <property type="entry name" value="Peripla_BP_I"/>
</dbReference>
<dbReference type="InterPro" id="IPR025997">
    <property type="entry name" value="SBP_2_dom"/>
</dbReference>
<dbReference type="RefSeq" id="WP_188435575.1">
    <property type="nucleotide sequence ID" value="NZ_BMCM01000001.1"/>
</dbReference>
<proteinExistence type="inferred from homology"/>
<sequence length="389" mass="40466">MKLANTFAAAAAVSLAFASLTACTAAPPPEASSGVCDTSASDAGIAAYVESGVALGEGPYGERSADIADLELTSEQVNEIKALRLTAGISMHFSGDTWSNAQIAGLTSEFERLGIEIVAQTSADAEVTKQFSDIESITARKPDILVAIPSLDVTALAPAFERATDAEIKVVFMDNPAAGMEPGDYVSVVASDYYGYGVINAYQLAAAICGEGEIGVLRHGAKAPNNVQALEGFVTTIEEDFPDIDIVEEADILGPDFSGEGESNVNSMLAEHPDLAGVWCFFDLPCEGAINAARAAGRDSLPMTMGGLGVNVAVQMASSDDFVIAIGSVQPYQQGVLEARLGALALLGEETPPYVSLPAIPVDAKNLEMQWKAVYDEPLPPAIVEALKG</sequence>
<accession>A0ABQ1RKX8</accession>
<comment type="subcellular location">
    <subcellularLocation>
        <location evidence="1">Cell envelope</location>
    </subcellularLocation>
</comment>
<dbReference type="EMBL" id="BMCM01000001">
    <property type="protein sequence ID" value="GGD70108.1"/>
    <property type="molecule type" value="Genomic_DNA"/>
</dbReference>
<feature type="chain" id="PRO_5045826265" evidence="4">
    <location>
        <begin position="19"/>
        <end position="389"/>
    </location>
</feature>
<keyword evidence="7" id="KW-1185">Reference proteome</keyword>
<dbReference type="PANTHER" id="PTHR46847">
    <property type="entry name" value="D-ALLOSE-BINDING PERIPLASMIC PROTEIN-RELATED"/>
    <property type="match status" value="1"/>
</dbReference>
<evidence type="ECO:0000256" key="2">
    <source>
        <dbReference type="ARBA" id="ARBA00007639"/>
    </source>
</evidence>
<dbReference type="Pfam" id="PF13407">
    <property type="entry name" value="Peripla_BP_4"/>
    <property type="match status" value="1"/>
</dbReference>
<reference evidence="7" key="1">
    <citation type="journal article" date="2019" name="Int. J. Syst. Evol. Microbiol.">
        <title>The Global Catalogue of Microorganisms (GCM) 10K type strain sequencing project: providing services to taxonomists for standard genome sequencing and annotation.</title>
        <authorList>
            <consortium name="The Broad Institute Genomics Platform"/>
            <consortium name="The Broad Institute Genome Sequencing Center for Infectious Disease"/>
            <person name="Wu L."/>
            <person name="Ma J."/>
        </authorList>
    </citation>
    <scope>NUCLEOTIDE SEQUENCE [LARGE SCALE GENOMIC DNA]</scope>
    <source>
        <strain evidence="7">CCM 7640</strain>
    </source>
</reference>
<comment type="similarity">
    <text evidence="2">Belongs to the bacterial solute-binding protein 2 family.</text>
</comment>
<evidence type="ECO:0000259" key="5">
    <source>
        <dbReference type="Pfam" id="PF13407"/>
    </source>
</evidence>
<dbReference type="SUPFAM" id="SSF53822">
    <property type="entry name" value="Periplasmic binding protein-like I"/>
    <property type="match status" value="1"/>
</dbReference>
<evidence type="ECO:0000256" key="4">
    <source>
        <dbReference type="SAM" id="SignalP"/>
    </source>
</evidence>
<dbReference type="Gene3D" id="3.40.50.2300">
    <property type="match status" value="2"/>
</dbReference>
<comment type="caution">
    <text evidence="6">The sequence shown here is derived from an EMBL/GenBank/DDBJ whole genome shotgun (WGS) entry which is preliminary data.</text>
</comment>
<organism evidence="6 7">
    <name type="scientific">Microbacterium murale</name>
    <dbReference type="NCBI Taxonomy" id="1081040"/>
    <lineage>
        <taxon>Bacteria</taxon>
        <taxon>Bacillati</taxon>
        <taxon>Actinomycetota</taxon>
        <taxon>Actinomycetes</taxon>
        <taxon>Micrococcales</taxon>
        <taxon>Microbacteriaceae</taxon>
        <taxon>Microbacterium</taxon>
    </lineage>
</organism>
<dbReference type="PANTHER" id="PTHR46847:SF1">
    <property type="entry name" value="D-ALLOSE-BINDING PERIPLASMIC PROTEIN-RELATED"/>
    <property type="match status" value="1"/>
</dbReference>
<feature type="signal peptide" evidence="4">
    <location>
        <begin position="1"/>
        <end position="18"/>
    </location>
</feature>
<keyword evidence="3 4" id="KW-0732">Signal</keyword>
<feature type="domain" description="Periplasmic binding protein" evidence="5">
    <location>
        <begin position="88"/>
        <end position="349"/>
    </location>
</feature>
<dbReference type="Proteomes" id="UP000629365">
    <property type="component" value="Unassembled WGS sequence"/>
</dbReference>
<gene>
    <name evidence="6" type="ORF">GCM10007269_11680</name>
</gene>
<protein>
    <submittedName>
        <fullName evidence="6">Sugar ABC transporter substrate-binding protein</fullName>
    </submittedName>
</protein>
<dbReference type="PROSITE" id="PS51257">
    <property type="entry name" value="PROKAR_LIPOPROTEIN"/>
    <property type="match status" value="1"/>
</dbReference>
<evidence type="ECO:0000313" key="6">
    <source>
        <dbReference type="EMBL" id="GGD70108.1"/>
    </source>
</evidence>
<evidence type="ECO:0000256" key="3">
    <source>
        <dbReference type="ARBA" id="ARBA00022729"/>
    </source>
</evidence>
<evidence type="ECO:0000256" key="1">
    <source>
        <dbReference type="ARBA" id="ARBA00004196"/>
    </source>
</evidence>